<reference evidence="2" key="1">
    <citation type="journal article" date="2013" name="Proc. Natl. Acad. Sci. U.S.A.">
        <title>Improving the coverage of the cyanobacterial phylum using diversity-driven genome sequencing.</title>
        <authorList>
            <person name="Shih P.M."/>
            <person name="Wu D."/>
            <person name="Latifi A."/>
            <person name="Axen S.D."/>
            <person name="Fewer D.P."/>
            <person name="Talla E."/>
            <person name="Calteau A."/>
            <person name="Cai F."/>
            <person name="Tandeau de Marsac N."/>
            <person name="Rippka R."/>
            <person name="Herdman M."/>
            <person name="Sivonen K."/>
            <person name="Coursin T."/>
            <person name="Laurent T."/>
            <person name="Goodwin L."/>
            <person name="Nolan M."/>
            <person name="Davenport K.W."/>
            <person name="Han C.S."/>
            <person name="Rubin E.M."/>
            <person name="Eisen J.A."/>
            <person name="Woyke T."/>
            <person name="Gugger M."/>
            <person name="Kerfeld C.A."/>
        </authorList>
    </citation>
    <scope>NUCLEOTIDE SEQUENCE [LARGE SCALE GENOMIC DNA]</scope>
    <source>
        <strain evidence="2">ATCC 29140 / PCC 7202</strain>
    </source>
</reference>
<dbReference type="HOGENOM" id="CLU_074052_0_0_3"/>
<keyword evidence="2" id="KW-1185">Reference proteome</keyword>
<accession>K9YNW4</accession>
<name>K9YNW4_CYASC</name>
<dbReference type="AlphaFoldDB" id="K9YNW4"/>
<organism evidence="1 2">
    <name type="scientific">Cyanobacterium stanieri (strain ATCC 29140 / PCC 7202)</name>
    <dbReference type="NCBI Taxonomy" id="292563"/>
    <lineage>
        <taxon>Bacteria</taxon>
        <taxon>Bacillati</taxon>
        <taxon>Cyanobacteriota</taxon>
        <taxon>Cyanophyceae</taxon>
        <taxon>Oscillatoriophycideae</taxon>
        <taxon>Chroococcales</taxon>
        <taxon>Geminocystaceae</taxon>
        <taxon>Cyanobacterium</taxon>
    </lineage>
</organism>
<evidence type="ECO:0000313" key="1">
    <source>
        <dbReference type="EMBL" id="AFZ48631.1"/>
    </source>
</evidence>
<dbReference type="Proteomes" id="UP000010483">
    <property type="component" value="Chromosome"/>
</dbReference>
<evidence type="ECO:0008006" key="3">
    <source>
        <dbReference type="Google" id="ProtNLM"/>
    </source>
</evidence>
<proteinExistence type="predicted"/>
<dbReference type="EMBL" id="CP003940">
    <property type="protein sequence ID" value="AFZ48631.1"/>
    <property type="molecule type" value="Genomic_DNA"/>
</dbReference>
<protein>
    <recommendedName>
        <fullName evidence="3">Nuclear transport factor 2 family protein</fullName>
    </recommendedName>
</protein>
<dbReference type="eggNOG" id="ENOG502Z83E">
    <property type="taxonomic scope" value="Bacteria"/>
</dbReference>
<dbReference type="STRING" id="292563.Cyast_2688"/>
<evidence type="ECO:0000313" key="2">
    <source>
        <dbReference type="Proteomes" id="UP000010483"/>
    </source>
</evidence>
<gene>
    <name evidence="1" type="ordered locus">Cyast_2688</name>
</gene>
<dbReference type="KEGG" id="csn:Cyast_2688"/>
<sequence length="259" mass="29308">MIKKKKKLKTILNFSLLFIFSFYFSLQRLNPVTAQNNLNTEIIELITRIDSASNNRDIDTLREYISPQFSSEDGLNNESFLSTLEQLWTNYPNLRYSTTINSSEQNQQRLMVNTTTTIEGSRQENGETVNMVSEITARQTFENQQLIAQEILTEKTRVTTGENPPQITFRLPQTARAGQVFDFDAIVEDPIGNSLILGGVKEEAVNPSSLANPQPMELDALSAGGIFKRVTISEGDHWYSAVFIRDDGTTMITQRVRVE</sequence>
<dbReference type="BioCyc" id="CSTA292563:G1353-2693-MONOMER"/>